<evidence type="ECO:0000256" key="9">
    <source>
        <dbReference type="ARBA" id="ARBA00022617"/>
    </source>
</evidence>
<evidence type="ECO:0000256" key="14">
    <source>
        <dbReference type="ARBA" id="ARBA00023004"/>
    </source>
</evidence>
<evidence type="ECO:0000313" key="20">
    <source>
        <dbReference type="EMBL" id="RZO20419.1"/>
    </source>
</evidence>
<protein>
    <recommendedName>
        <fullName evidence="4 16">Succinate dehydrogenase hydrophobic membrane anchor subunit</fullName>
    </recommendedName>
</protein>
<dbReference type="GO" id="GO:0005886">
    <property type="term" value="C:plasma membrane"/>
    <property type="evidence" value="ECO:0007669"/>
    <property type="project" value="UniProtKB-SubCell"/>
</dbReference>
<dbReference type="NCBIfam" id="TIGR02968">
    <property type="entry name" value="succ_dehyd_anc"/>
    <property type="match status" value="1"/>
</dbReference>
<dbReference type="PANTHER" id="PTHR38689">
    <property type="entry name" value="SUCCINATE DEHYDROGENASE HYDROPHOBIC MEMBRANE ANCHOR SUBUNIT"/>
    <property type="match status" value="1"/>
</dbReference>
<dbReference type="AlphaFoldDB" id="A0A520MGS2"/>
<comment type="function">
    <text evidence="1 16">Membrane-anchoring subunit of succinate dehydrogenase (SDH).</text>
</comment>
<dbReference type="Pfam" id="PF01127">
    <property type="entry name" value="Sdh_cyt"/>
    <property type="match status" value="1"/>
</dbReference>
<feature type="binding site" evidence="17">
    <location>
        <position position="83"/>
    </location>
    <ligand>
        <name>a ubiquinone</name>
        <dbReference type="ChEBI" id="CHEBI:16389"/>
    </ligand>
</feature>
<name>A0A520MGS2_9GAMM</name>
<evidence type="ECO:0000256" key="11">
    <source>
        <dbReference type="ARBA" id="ARBA00022723"/>
    </source>
</evidence>
<dbReference type="GO" id="GO:0017004">
    <property type="term" value="P:cytochrome complex assembly"/>
    <property type="evidence" value="ECO:0007669"/>
    <property type="project" value="TreeGrafter"/>
</dbReference>
<proteinExistence type="predicted"/>
<dbReference type="PIRSF" id="PIRSF000169">
    <property type="entry name" value="SDH_D"/>
    <property type="match status" value="1"/>
</dbReference>
<dbReference type="InterPro" id="IPR034804">
    <property type="entry name" value="SQR/QFR_C/D"/>
</dbReference>
<keyword evidence="12 16" id="KW-0249">Electron transport</keyword>
<comment type="subcellular location">
    <subcellularLocation>
        <location evidence="2 16">Cell inner membrane</location>
        <topology evidence="2 16">Multi-pass membrane protein</topology>
    </subcellularLocation>
</comment>
<keyword evidence="13 19" id="KW-1133">Transmembrane helix</keyword>
<comment type="caution">
    <text evidence="20">The sequence shown here is derived from an EMBL/GenBank/DDBJ whole genome shotgun (WGS) entry which is preliminary data.</text>
</comment>
<sequence>MVGIASSFSQSGVINWLVQRVSALVMTAYIVFITVYLLANPNISYAQWSELNSLLSMRLFSLLTMASIASHAWIGIWCVLTDYVTERLLGPKADIIRKVLQVCMIAVILIYLVWAIDILWGF</sequence>
<evidence type="ECO:0000256" key="5">
    <source>
        <dbReference type="ARBA" id="ARBA00022448"/>
    </source>
</evidence>
<keyword evidence="7 16" id="KW-0997">Cell inner membrane</keyword>
<dbReference type="PANTHER" id="PTHR38689:SF1">
    <property type="entry name" value="SUCCINATE DEHYDROGENASE HYDROPHOBIC MEMBRANE ANCHOR SUBUNIT"/>
    <property type="match status" value="1"/>
</dbReference>
<accession>A0A520MGS2</accession>
<evidence type="ECO:0000256" key="17">
    <source>
        <dbReference type="PIRSR" id="PIRSR000169-1"/>
    </source>
</evidence>
<evidence type="ECO:0000256" key="6">
    <source>
        <dbReference type="ARBA" id="ARBA00022475"/>
    </source>
</evidence>
<evidence type="ECO:0000256" key="7">
    <source>
        <dbReference type="ARBA" id="ARBA00022519"/>
    </source>
</evidence>
<keyword evidence="8 16" id="KW-0816">Tricarboxylic acid cycle</keyword>
<keyword evidence="10 19" id="KW-0812">Transmembrane</keyword>
<feature type="transmembrane region" description="Helical" evidence="19">
    <location>
        <begin position="21"/>
        <end position="39"/>
    </location>
</feature>
<dbReference type="GO" id="GO:0006099">
    <property type="term" value="P:tricarboxylic acid cycle"/>
    <property type="evidence" value="ECO:0007669"/>
    <property type="project" value="UniProtKB-UniRule"/>
</dbReference>
<evidence type="ECO:0000256" key="2">
    <source>
        <dbReference type="ARBA" id="ARBA00004429"/>
    </source>
</evidence>
<evidence type="ECO:0000256" key="1">
    <source>
        <dbReference type="ARBA" id="ARBA00004050"/>
    </source>
</evidence>
<keyword evidence="14 18" id="KW-0408">Iron</keyword>
<organism evidence="20 21">
    <name type="scientific">SAR92 clade bacterium</name>
    <dbReference type="NCBI Taxonomy" id="2315479"/>
    <lineage>
        <taxon>Bacteria</taxon>
        <taxon>Pseudomonadati</taxon>
        <taxon>Pseudomonadota</taxon>
        <taxon>Gammaproteobacteria</taxon>
        <taxon>Cellvibrionales</taxon>
        <taxon>Porticoccaceae</taxon>
        <taxon>SAR92 clade</taxon>
    </lineage>
</organism>
<evidence type="ECO:0000256" key="10">
    <source>
        <dbReference type="ARBA" id="ARBA00022692"/>
    </source>
</evidence>
<gene>
    <name evidence="20" type="primary">sdhD</name>
    <name evidence="20" type="ORF">EVB03_03935</name>
</gene>
<evidence type="ECO:0000256" key="18">
    <source>
        <dbReference type="PIRSR" id="PIRSR000169-2"/>
    </source>
</evidence>
<feature type="transmembrane region" description="Helical" evidence="19">
    <location>
        <begin position="59"/>
        <end position="79"/>
    </location>
</feature>
<dbReference type="Proteomes" id="UP000315889">
    <property type="component" value="Unassembled WGS sequence"/>
</dbReference>
<dbReference type="GO" id="GO:0046872">
    <property type="term" value="F:metal ion binding"/>
    <property type="evidence" value="ECO:0007669"/>
    <property type="project" value="UniProtKB-KW"/>
</dbReference>
<feature type="binding site" description="axial binding residue" evidence="18">
    <location>
        <position position="71"/>
    </location>
    <ligand>
        <name>heme</name>
        <dbReference type="ChEBI" id="CHEBI:30413"/>
        <note>ligand shared with second transmembrane subunit</note>
    </ligand>
    <ligandPart>
        <name>Fe</name>
        <dbReference type="ChEBI" id="CHEBI:18248"/>
    </ligandPart>
</feature>
<evidence type="ECO:0000256" key="8">
    <source>
        <dbReference type="ARBA" id="ARBA00022532"/>
    </source>
</evidence>
<dbReference type="Gene3D" id="1.20.1300.10">
    <property type="entry name" value="Fumarate reductase/succinate dehydrogenase, transmembrane subunit"/>
    <property type="match status" value="1"/>
</dbReference>
<feature type="transmembrane region" description="Helical" evidence="19">
    <location>
        <begin position="99"/>
        <end position="120"/>
    </location>
</feature>
<dbReference type="CDD" id="cd03494">
    <property type="entry name" value="SQR_TypeC_SdhD"/>
    <property type="match status" value="1"/>
</dbReference>
<dbReference type="InterPro" id="IPR000701">
    <property type="entry name" value="SuccDH_FuR_B_TM-su"/>
</dbReference>
<dbReference type="GO" id="GO:0009055">
    <property type="term" value="F:electron transfer activity"/>
    <property type="evidence" value="ECO:0007669"/>
    <property type="project" value="TreeGrafter"/>
</dbReference>
<keyword evidence="15 16" id="KW-0472">Membrane</keyword>
<keyword evidence="11 18" id="KW-0479">Metal-binding</keyword>
<evidence type="ECO:0000256" key="13">
    <source>
        <dbReference type="ARBA" id="ARBA00022989"/>
    </source>
</evidence>
<keyword evidence="5 16" id="KW-0813">Transport</keyword>
<evidence type="ECO:0000313" key="21">
    <source>
        <dbReference type="Proteomes" id="UP000315889"/>
    </source>
</evidence>
<evidence type="ECO:0000256" key="19">
    <source>
        <dbReference type="SAM" id="Phobius"/>
    </source>
</evidence>
<keyword evidence="9 18" id="KW-0349">Heme</keyword>
<keyword evidence="6 16" id="KW-1003">Cell membrane</keyword>
<evidence type="ECO:0000256" key="15">
    <source>
        <dbReference type="ARBA" id="ARBA00023136"/>
    </source>
</evidence>
<dbReference type="EMBL" id="SHBP01000004">
    <property type="protein sequence ID" value="RZO20419.1"/>
    <property type="molecule type" value="Genomic_DNA"/>
</dbReference>
<dbReference type="GO" id="GO:0020037">
    <property type="term" value="F:heme binding"/>
    <property type="evidence" value="ECO:0007669"/>
    <property type="project" value="InterPro"/>
</dbReference>
<dbReference type="SUPFAM" id="SSF81343">
    <property type="entry name" value="Fumarate reductase respiratory complex transmembrane subunits"/>
    <property type="match status" value="1"/>
</dbReference>
<evidence type="ECO:0000256" key="16">
    <source>
        <dbReference type="PIRNR" id="PIRNR000169"/>
    </source>
</evidence>
<dbReference type="InterPro" id="IPR014312">
    <property type="entry name" value="Succ_DH_anchor"/>
</dbReference>
<evidence type="ECO:0000256" key="12">
    <source>
        <dbReference type="ARBA" id="ARBA00022982"/>
    </source>
</evidence>
<evidence type="ECO:0000256" key="4">
    <source>
        <dbReference type="ARBA" id="ARBA00019425"/>
    </source>
</evidence>
<evidence type="ECO:0000256" key="3">
    <source>
        <dbReference type="ARBA" id="ARBA00005163"/>
    </source>
</evidence>
<comment type="cofactor">
    <cofactor evidence="18">
        <name>heme</name>
        <dbReference type="ChEBI" id="CHEBI:30413"/>
    </cofactor>
    <text evidence="18">The heme is bound between the two transmembrane subunits.</text>
</comment>
<comment type="pathway">
    <text evidence="3 16">Carbohydrate metabolism; tricarboxylic acid cycle.</text>
</comment>
<dbReference type="UniPathway" id="UPA00223"/>
<reference evidence="20 21" key="1">
    <citation type="submission" date="2019-02" db="EMBL/GenBank/DDBJ databases">
        <title>Prokaryotic population dynamics and viral predation in marine succession experiment using metagenomics: the confinement effect.</title>
        <authorList>
            <person name="Haro-Moreno J.M."/>
            <person name="Rodriguez-Valera F."/>
            <person name="Lopez-Perez M."/>
        </authorList>
    </citation>
    <scope>NUCLEOTIDE SEQUENCE [LARGE SCALE GENOMIC DNA]</scope>
    <source>
        <strain evidence="20">MED-G170</strain>
    </source>
</reference>